<keyword evidence="5" id="KW-1185">Reference proteome</keyword>
<organism evidence="1 6">
    <name type="scientific">Nitrosomonas ureae</name>
    <dbReference type="NCBI Taxonomy" id="44577"/>
    <lineage>
        <taxon>Bacteria</taxon>
        <taxon>Pseudomonadati</taxon>
        <taxon>Pseudomonadota</taxon>
        <taxon>Betaproteobacteria</taxon>
        <taxon>Nitrosomonadales</taxon>
        <taxon>Nitrosomonadaceae</taxon>
        <taxon>Nitrosomonas</taxon>
    </lineage>
</organism>
<evidence type="ECO:0000313" key="1">
    <source>
        <dbReference type="EMBL" id="PTQ84215.1"/>
    </source>
</evidence>
<dbReference type="EMBL" id="QAOL01000019">
    <property type="protein sequence ID" value="PTQ84215.1"/>
    <property type="molecule type" value="Genomic_DNA"/>
</dbReference>
<dbReference type="STRING" id="44577.ATY38_13840"/>
<evidence type="ECO:0000313" key="6">
    <source>
        <dbReference type="Proteomes" id="UP000244110"/>
    </source>
</evidence>
<dbReference type="InterPro" id="IPR023824">
    <property type="entry name" value="CHP04073_exosortase-affil"/>
</dbReference>
<reference evidence="2" key="1">
    <citation type="submission" date="2016-10" db="EMBL/GenBank/DDBJ databases">
        <authorList>
            <person name="de Groot N.N."/>
        </authorList>
    </citation>
    <scope>NUCLEOTIDE SEQUENCE [LARGE SCALE GENOMIC DNA]</scope>
    <source>
        <strain evidence="2">Nm10</strain>
        <strain evidence="3">Nm9</strain>
    </source>
</reference>
<dbReference type="EMBL" id="FNLN01000032">
    <property type="protein sequence ID" value="SDU19013.1"/>
    <property type="molecule type" value="Genomic_DNA"/>
</dbReference>
<protein>
    <submittedName>
        <fullName evidence="1">Putative exosortase-associated protein (TIGR04073 family)</fullName>
    </submittedName>
    <submittedName>
        <fullName evidence="2">Putative exosortase-associated protein, TIGR04073 family</fullName>
    </submittedName>
</protein>
<accession>A0A0S3ALY3</accession>
<dbReference type="NCBIfam" id="TIGR04073">
    <property type="entry name" value="exo_TIGR04073"/>
    <property type="match status" value="1"/>
</dbReference>
<dbReference type="AlphaFoldDB" id="A0A0S3ALY3"/>
<name>A0A0S3ALY3_9PROT</name>
<dbReference type="EMBL" id="FOFX01000077">
    <property type="protein sequence ID" value="SEQ53842.1"/>
    <property type="molecule type" value="Genomic_DNA"/>
</dbReference>
<evidence type="ECO:0000313" key="4">
    <source>
        <dbReference type="Proteomes" id="UP000181998"/>
    </source>
</evidence>
<proteinExistence type="predicted"/>
<sequence>MEKTIQMLIITFAIFLVAINPAFAEQYPDKVVEKLGTGLANAVTGVAEIPKTINIVGNQDGVIHGMTVGFITGIANAVGRSLSGAFDIATFLIPTTPFVKPAYIWDDFSRKTTFVEAQMR</sequence>
<evidence type="ECO:0000313" key="5">
    <source>
        <dbReference type="Proteomes" id="UP000182882"/>
    </source>
</evidence>
<gene>
    <name evidence="1" type="ORF">C8R28_101924</name>
    <name evidence="2" type="ORF">SAMN05216406_13210</name>
    <name evidence="3" type="ORF">SAMN05421510_10775</name>
</gene>
<evidence type="ECO:0000313" key="3">
    <source>
        <dbReference type="EMBL" id="SEQ53842.1"/>
    </source>
</evidence>
<dbReference type="KEGG" id="nur:ATY38_13840"/>
<dbReference type="Proteomes" id="UP000181998">
    <property type="component" value="Unassembled WGS sequence"/>
</dbReference>
<dbReference type="RefSeq" id="WP_062559804.1">
    <property type="nucleotide sequence ID" value="NZ_CP013341.1"/>
</dbReference>
<reference evidence="4 5" key="2">
    <citation type="submission" date="2016-10" db="EMBL/GenBank/DDBJ databases">
        <authorList>
            <person name="Varghese N."/>
            <person name="Submissions S."/>
        </authorList>
    </citation>
    <scope>NUCLEOTIDE SEQUENCE [LARGE SCALE GENOMIC DNA]</scope>
    <source>
        <strain evidence="5">Nm10</strain>
        <strain evidence="4">Nm9</strain>
    </source>
</reference>
<dbReference type="OrthoDB" id="8548499at2"/>
<reference evidence="1 6" key="3">
    <citation type="submission" date="2018-04" db="EMBL/GenBank/DDBJ databases">
        <title>Active sludge and wastewater microbial communities from Klosterneuburg, Austria.</title>
        <authorList>
            <person name="Wagner M."/>
        </authorList>
    </citation>
    <scope>NUCLEOTIDE SEQUENCE [LARGE SCALE GENOMIC DNA]</scope>
    <source>
        <strain evidence="1 6">Nm4</strain>
    </source>
</reference>
<evidence type="ECO:0000313" key="2">
    <source>
        <dbReference type="EMBL" id="SDU19013.1"/>
    </source>
</evidence>
<dbReference type="Proteomes" id="UP000244110">
    <property type="component" value="Unassembled WGS sequence"/>
</dbReference>
<dbReference type="Proteomes" id="UP000182882">
    <property type="component" value="Unassembled WGS sequence"/>
</dbReference>